<feature type="transmembrane region" description="Helical" evidence="9">
    <location>
        <begin position="160"/>
        <end position="177"/>
    </location>
</feature>
<feature type="transmembrane region" description="Helical" evidence="9">
    <location>
        <begin position="189"/>
        <end position="213"/>
    </location>
</feature>
<dbReference type="EMBL" id="BLLK01000032">
    <property type="protein sequence ID" value="GFH49144.1"/>
    <property type="molecule type" value="Genomic_DNA"/>
</dbReference>
<accession>A0AAD3H424</accession>
<feature type="region of interest" description="Disordered" evidence="8">
    <location>
        <begin position="1"/>
        <end position="26"/>
    </location>
</feature>
<proteinExistence type="predicted"/>
<evidence type="ECO:0000313" key="11">
    <source>
        <dbReference type="EMBL" id="GFH49144.1"/>
    </source>
</evidence>
<feature type="transmembrane region" description="Helical" evidence="9">
    <location>
        <begin position="279"/>
        <end position="300"/>
    </location>
</feature>
<evidence type="ECO:0000313" key="12">
    <source>
        <dbReference type="Proteomes" id="UP001054902"/>
    </source>
</evidence>
<feature type="compositionally biased region" description="Polar residues" evidence="8">
    <location>
        <begin position="7"/>
        <end position="21"/>
    </location>
</feature>
<keyword evidence="7" id="KW-0407">Ion channel</keyword>
<gene>
    <name evidence="11" type="ORF">CTEN210_05620</name>
</gene>
<keyword evidence="2" id="KW-0813">Transport</keyword>
<keyword evidence="6 9" id="KW-0472">Membrane</keyword>
<dbReference type="Proteomes" id="UP001054902">
    <property type="component" value="Unassembled WGS sequence"/>
</dbReference>
<reference evidence="11 12" key="1">
    <citation type="journal article" date="2021" name="Sci. Rep.">
        <title>The genome of the diatom Chaetoceros tenuissimus carries an ancient integrated fragment of an extant virus.</title>
        <authorList>
            <person name="Hongo Y."/>
            <person name="Kimura K."/>
            <person name="Takaki Y."/>
            <person name="Yoshida Y."/>
            <person name="Baba S."/>
            <person name="Kobayashi G."/>
            <person name="Nagasaki K."/>
            <person name="Hano T."/>
            <person name="Tomaru Y."/>
        </authorList>
    </citation>
    <scope>NUCLEOTIDE SEQUENCE [LARGE SCALE GENOMIC DNA]</scope>
    <source>
        <strain evidence="11 12">NIES-3715</strain>
    </source>
</reference>
<dbReference type="GO" id="GO:0005886">
    <property type="term" value="C:plasma membrane"/>
    <property type="evidence" value="ECO:0007669"/>
    <property type="project" value="TreeGrafter"/>
</dbReference>
<evidence type="ECO:0000256" key="3">
    <source>
        <dbReference type="ARBA" id="ARBA00022692"/>
    </source>
</evidence>
<dbReference type="Gene3D" id="1.10.287.70">
    <property type="match status" value="2"/>
</dbReference>
<dbReference type="InterPro" id="IPR013099">
    <property type="entry name" value="K_chnl_dom"/>
</dbReference>
<evidence type="ECO:0000256" key="1">
    <source>
        <dbReference type="ARBA" id="ARBA00004141"/>
    </source>
</evidence>
<evidence type="ECO:0000256" key="7">
    <source>
        <dbReference type="ARBA" id="ARBA00023303"/>
    </source>
</evidence>
<feature type="transmembrane region" description="Helical" evidence="9">
    <location>
        <begin position="129"/>
        <end position="148"/>
    </location>
</feature>
<dbReference type="GO" id="GO:0030322">
    <property type="term" value="P:stabilization of membrane potential"/>
    <property type="evidence" value="ECO:0007669"/>
    <property type="project" value="TreeGrafter"/>
</dbReference>
<keyword evidence="3 9" id="KW-0812">Transmembrane</keyword>
<feature type="region of interest" description="Disordered" evidence="8">
    <location>
        <begin position="434"/>
        <end position="477"/>
    </location>
</feature>
<dbReference type="AlphaFoldDB" id="A0AAD3H424"/>
<feature type="region of interest" description="Disordered" evidence="8">
    <location>
        <begin position="374"/>
        <end position="396"/>
    </location>
</feature>
<feature type="domain" description="Potassium channel" evidence="10">
    <location>
        <begin position="136"/>
        <end position="214"/>
    </location>
</feature>
<keyword evidence="12" id="KW-1185">Reference proteome</keyword>
<protein>
    <recommendedName>
        <fullName evidence="10">Potassium channel domain-containing protein</fullName>
    </recommendedName>
</protein>
<dbReference type="Pfam" id="PF07885">
    <property type="entry name" value="Ion_trans_2"/>
    <property type="match status" value="2"/>
</dbReference>
<evidence type="ECO:0000256" key="5">
    <source>
        <dbReference type="ARBA" id="ARBA00023065"/>
    </source>
</evidence>
<feature type="domain" description="Potassium channel" evidence="10">
    <location>
        <begin position="287"/>
        <end position="357"/>
    </location>
</feature>
<evidence type="ECO:0000256" key="4">
    <source>
        <dbReference type="ARBA" id="ARBA00022989"/>
    </source>
</evidence>
<comment type="subcellular location">
    <subcellularLocation>
        <location evidence="1">Membrane</location>
        <topology evidence="1">Multi-pass membrane protein</topology>
    </subcellularLocation>
</comment>
<evidence type="ECO:0000256" key="6">
    <source>
        <dbReference type="ARBA" id="ARBA00023136"/>
    </source>
</evidence>
<keyword evidence="5" id="KW-0406">Ion transport</keyword>
<sequence>MADPISKTVSSLRQQSTPQSKSPKRATAALRLHSDFDREAHIISAVDISPPSTRKSRVVFSPEPPTIHQVQNYMSPIRSPNFNTSLRSSSYKSSTPVSAQWDQYNQDYRTAIKEHEIQYQARLQSVRKITGITVLLFILYLALGSLYYCSCSSSQEKWPLHESLIFLIYTASTVGYGNHDIPSEPIDRVVTILVILVGIALATVFFSEIFQYVTIEAEQARYRVEEENLKGSLVISLGDSNEVNMATLSSSLSLRIKSTVLSLWTKICTFMDTCAAGRFFMKLLPFIVAIIVGAVTVGSIEKWDWLSSFYWSIVTLTTVGYGDLTPSKPASIWFCIFYLPTATFFLSMYLSKVASLYMRIHLKEIQKIERKLHKNEQKEKVPDIQPTFSGDTEDLSPENKALDITEVEAESPDRKQVSRYNVATTPTISHCARPALQRGRPGIQRANPSMRDLISTTKSTTTKRSSLGMLKEDESTPTPSIALRAKMQERLALIIATELCCEDPEVHVADGKLDLRLANWKKTMELWKIPKRAQEPFKTASCELILSVGCHSIQRQGVDSILELNISKIQQSFNPVLATFGSAQAMEGWMDVTKHLIFDDKQ</sequence>
<organism evidence="11 12">
    <name type="scientific">Chaetoceros tenuissimus</name>
    <dbReference type="NCBI Taxonomy" id="426638"/>
    <lineage>
        <taxon>Eukaryota</taxon>
        <taxon>Sar</taxon>
        <taxon>Stramenopiles</taxon>
        <taxon>Ochrophyta</taxon>
        <taxon>Bacillariophyta</taxon>
        <taxon>Coscinodiscophyceae</taxon>
        <taxon>Chaetocerotophycidae</taxon>
        <taxon>Chaetocerotales</taxon>
        <taxon>Chaetocerotaceae</taxon>
        <taxon>Chaetoceros</taxon>
    </lineage>
</organism>
<evidence type="ECO:0000259" key="10">
    <source>
        <dbReference type="Pfam" id="PF07885"/>
    </source>
</evidence>
<dbReference type="InterPro" id="IPR003280">
    <property type="entry name" value="2pore_dom_K_chnl"/>
</dbReference>
<dbReference type="SUPFAM" id="SSF81324">
    <property type="entry name" value="Voltage-gated potassium channels"/>
    <property type="match status" value="2"/>
</dbReference>
<feature type="transmembrane region" description="Helical" evidence="9">
    <location>
        <begin position="330"/>
        <end position="350"/>
    </location>
</feature>
<evidence type="ECO:0000256" key="2">
    <source>
        <dbReference type="ARBA" id="ARBA00022448"/>
    </source>
</evidence>
<name>A0AAD3H424_9STRA</name>
<dbReference type="PANTHER" id="PTHR11003">
    <property type="entry name" value="POTASSIUM CHANNEL, SUBFAMILY K"/>
    <property type="match status" value="1"/>
</dbReference>
<dbReference type="GO" id="GO:0022841">
    <property type="term" value="F:potassium ion leak channel activity"/>
    <property type="evidence" value="ECO:0007669"/>
    <property type="project" value="TreeGrafter"/>
</dbReference>
<feature type="compositionally biased region" description="Low complexity" evidence="8">
    <location>
        <begin position="455"/>
        <end position="466"/>
    </location>
</feature>
<evidence type="ECO:0000256" key="9">
    <source>
        <dbReference type="SAM" id="Phobius"/>
    </source>
</evidence>
<keyword evidence="4 9" id="KW-1133">Transmembrane helix</keyword>
<evidence type="ECO:0000256" key="8">
    <source>
        <dbReference type="SAM" id="MobiDB-lite"/>
    </source>
</evidence>
<dbReference type="PANTHER" id="PTHR11003:SF291">
    <property type="entry name" value="IP11374P"/>
    <property type="match status" value="1"/>
</dbReference>
<comment type="caution">
    <text evidence="11">The sequence shown here is derived from an EMBL/GenBank/DDBJ whole genome shotgun (WGS) entry which is preliminary data.</text>
</comment>
<dbReference type="GO" id="GO:0015271">
    <property type="term" value="F:outward rectifier potassium channel activity"/>
    <property type="evidence" value="ECO:0007669"/>
    <property type="project" value="TreeGrafter"/>
</dbReference>